<feature type="compositionally biased region" description="Basic and acidic residues" evidence="4">
    <location>
        <begin position="892"/>
        <end position="907"/>
    </location>
</feature>
<reference evidence="5" key="1">
    <citation type="submission" date="2022-11" db="UniProtKB">
        <authorList>
            <consortium name="EnsemblMetazoa"/>
        </authorList>
    </citation>
    <scope>IDENTIFICATION</scope>
</reference>
<feature type="region of interest" description="Disordered" evidence="4">
    <location>
        <begin position="603"/>
        <end position="637"/>
    </location>
</feature>
<feature type="compositionally biased region" description="Basic and acidic residues" evidence="4">
    <location>
        <begin position="124"/>
        <end position="137"/>
    </location>
</feature>
<feature type="repeat" description="TPR" evidence="3">
    <location>
        <begin position="1435"/>
        <end position="1468"/>
    </location>
</feature>
<evidence type="ECO:0000313" key="6">
    <source>
        <dbReference type="Proteomes" id="UP000887568"/>
    </source>
</evidence>
<feature type="compositionally biased region" description="Basic residues" evidence="4">
    <location>
        <begin position="261"/>
        <end position="276"/>
    </location>
</feature>
<dbReference type="GeneID" id="119733763"/>
<sequence>MAEDRGAFRTGFRRAELLRVQKEIENIKKRSQKEAEFTKEQQKEVEDGKQRVIISNKVKNVELAVDFGKKGMPYVRKTEPHFEETFVSNPVPVQKQEPGSVPPYNALDKEYNVPPAGKTKKYPYSKDETTTTEEMRIPRVQTLGVLPSRSTKEIEGLQFRMQGKPAMAKPDSEIKAIEQANIDSYRGPPPSITARSESAVDSARPKPAEDDLTQQQTAQPEKLTKPAIVGTAGTLAPVKFSQRAKPPARPTSGASADAPRRKIKKLIKSSKKSAKKARSEVMDPWVDLDSEEDSATVYLSDDSEDLTRSRSGSKTSHLRKARSMRHGSAGSSSSHKSASELLAEARDIAGPDSLPVFKRRQQARSDKPFERRVSKLKVVEPEKEDVPKERSVDDIISSLKAARETGGVKSEADIKIQQIMQRVLSRTAAVLGTETEAPEGMEQEEGEEELGGIEGEADLSELDLKDSVPVITVLDSKSQVSIGMSEQDALSVKVDDASKIQASTESLPRVDSDKLPTSDTKISQDGTLEPEPATGGDKEASTKPSVVFQEEPTEIQWEEEVDLQQAWMDLQVPLDVTYEEIMNVEGEPQPLNPRRDAREAIREPMSKPTVQSSSVSFLSSWAPQEKAPREERVPEAKPEGYRNSIHHFCTIPAQLPIPGSLQLATRMYHTPSKYAGTAKLPPTSVKEPSVSENSYTQTLRSTTSRPSHSHSLSSKVASERTAQYAMDQQQRLMSAAAQRILKEAEEKTGSDTQTLEAWEKRAQQVFDDEELEIAGQRMPLRQDQSRLYWTPAPPKMDLPSAYIRSVLYPEFQGAALDEDGERPISEGVGLEEGGDSDVGLAGALEEGDDEEKSDSHRLLQHQHRSCEDLTKLGWLKREAATAVKVPGQTPSKEGDRDASPSEEERQQEGATTAPVTPARSSSGVPSQATDDTISNVLIHVKSYTSVSELRRKFSQVTTSTTKEEKESEEQGIIIEIPETTNAIDTLQPIRRTQSAPALSAEYDTLILDDDFDTCMQEVQKQQQQIQDVKAAMQRQGSEEDESEDIIGEVLVTMARMTPQSPSPNASAQKPSSPTLAEKARSAGMKYVMYPKNRGKKKRRPLDPRRLDAIEAFLMQRPRRIHRSESLPKIQMPVAWGLRVPPRVRSLRRGSLPDSLDFDEYVRENRDKDETDNLREWARGIWDAWFDEVFPPTEADSESDFEEEISPTISPTKRRGSAASSVLSVEVDMTDPIMETEEDREIVEWLHEEVLQLTAIIEKSPQPSPFDLCRRGAMYRKLGKLKQAWDDLNQAILLEPLLLDAYWHRHLLFLLRRKQTKALEDLNTILKINKEHVGAYRSRAEIFRQRGDVTMAIMNYTQTIKLDSEDHEAYYKRAEMYEKRGEMLLALEDYREVTRLMPSKTDAIFKRGIYQFNNNKNWMAAIKDFTELLAQEPANALAKTYRGRAYAKHGHFVQAVEDLSSAIHLDPLSSVAFYHRGCLLRRANPKQALQDLSVSVLLDDSEENVMAFFHRAVLYMDDDRYEDAIADFDNVLKLDKTIAAAHVNLGLIYMTKVENYHKAIQKFTNAIKVNPVYVRALVCRGEAYHKIHDLKNALLDFTRAIHLRPDQQHYYMYRGEILLEMKNLELASFCVKHAAALSHGLGSSATQQAAVQSFLHNYPKAIEVLSTAARSQPSAPLFILLGKTQIKAKKYRDAVDSLEKALNFMKPWQERQTWPMEAAEVNYLIGMCHTEIPNYLKAFEAFNNAIKINSEYPEAYYQRGLTRMKLRQSKGILDFNRALALNPKLFQAFLSRAAYYGMKGRYSKGIVNCNEAVKLQPNSVRAYLYRGALKYYILAYKLAIKDLCKAIEIDNTCSLAYFNRAVCYHTTKDYTKALRDYGIVLMLGEANALKVLINRGLMYFAQKDYKNAREDFAQAVKMDSRDPKIRHTLGLCCHKLNKLEDAVTVFSSALKVDIFFLDAYIGRGNAFMDYGHEITHQMARRDYERALHLNPQCLPARVNLAYNLQVCGHFQQAWNQLTSCLKINPNYRPALEGRAVICLQMSDTFAAFQDLNTALKLGATAELYTNRGVVNQFMQDHHNAMRDYQSAIKLDPGYALAYFNAANLYFHNRQFRQAVDYYSKVLDHNPKDESAVLNRGITKVLMRDARGALEDFQLAVKMSPLSAHVYFNRGNLYASLRRYELAEKDYSEALKLQPDDPLVHKRRAEVRGKLGKRSDAVQDYKRAIELQSRRHPGN</sequence>
<feature type="region of interest" description="Disordered" evidence="4">
    <location>
        <begin position="880"/>
        <end position="930"/>
    </location>
</feature>
<evidence type="ECO:0000313" key="5">
    <source>
        <dbReference type="EnsemblMetazoa" id="XP_038063058.1"/>
    </source>
</evidence>
<feature type="compositionally biased region" description="Basic residues" evidence="4">
    <location>
        <begin position="316"/>
        <end position="325"/>
    </location>
</feature>
<evidence type="ECO:0000256" key="3">
    <source>
        <dbReference type="PROSITE-ProRule" id="PRU00339"/>
    </source>
</evidence>
<accession>A0A914AH87</accession>
<feature type="compositionally biased region" description="Acidic residues" evidence="4">
    <location>
        <begin position="1194"/>
        <end position="1204"/>
    </location>
</feature>
<dbReference type="Pfam" id="PF13432">
    <property type="entry name" value="TPR_16"/>
    <property type="match status" value="3"/>
</dbReference>
<dbReference type="EnsemblMetazoa" id="XM_038207130.1">
    <property type="protein sequence ID" value="XP_038063058.1"/>
    <property type="gene ID" value="LOC119733763"/>
</dbReference>
<dbReference type="SMART" id="SM00028">
    <property type="entry name" value="TPR"/>
    <property type="match status" value="24"/>
</dbReference>
<feature type="compositionally biased region" description="Polar residues" evidence="4">
    <location>
        <begin position="908"/>
        <end position="930"/>
    </location>
</feature>
<feature type="region of interest" description="Disordered" evidence="4">
    <location>
        <begin position="433"/>
        <end position="453"/>
    </location>
</feature>
<keyword evidence="1" id="KW-0677">Repeat</keyword>
<feature type="repeat" description="TPR" evidence="3">
    <location>
        <begin position="1573"/>
        <end position="1606"/>
    </location>
</feature>
<proteinExistence type="predicted"/>
<dbReference type="PROSITE" id="PS50005">
    <property type="entry name" value="TPR"/>
    <property type="match status" value="10"/>
</dbReference>
<keyword evidence="6" id="KW-1185">Reference proteome</keyword>
<dbReference type="InterPro" id="IPR019734">
    <property type="entry name" value="TPR_rpt"/>
</dbReference>
<keyword evidence="2 3" id="KW-0802">TPR repeat</keyword>
<feature type="repeat" description="TPR" evidence="3">
    <location>
        <begin position="2094"/>
        <end position="2127"/>
    </location>
</feature>
<evidence type="ECO:0000256" key="4">
    <source>
        <dbReference type="SAM" id="MobiDB-lite"/>
    </source>
</evidence>
<feature type="compositionally biased region" description="Acidic residues" evidence="4">
    <location>
        <begin position="436"/>
        <end position="453"/>
    </location>
</feature>
<feature type="compositionally biased region" description="Low complexity" evidence="4">
    <location>
        <begin position="699"/>
        <end position="714"/>
    </location>
</feature>
<feature type="repeat" description="TPR" evidence="3">
    <location>
        <begin position="1888"/>
        <end position="1921"/>
    </location>
</feature>
<feature type="repeat" description="TPR" evidence="3">
    <location>
        <begin position="2060"/>
        <end position="2093"/>
    </location>
</feature>
<dbReference type="Proteomes" id="UP000887568">
    <property type="component" value="Unplaced"/>
</dbReference>
<feature type="region of interest" description="Disordered" evidence="4">
    <location>
        <begin position="1193"/>
        <end position="1213"/>
    </location>
</feature>
<dbReference type="PROSITE" id="PS50293">
    <property type="entry name" value="TPR_REGION"/>
    <property type="match status" value="2"/>
</dbReference>
<feature type="repeat" description="TPR" evidence="3">
    <location>
        <begin position="1332"/>
        <end position="1365"/>
    </location>
</feature>
<dbReference type="InterPro" id="IPR050498">
    <property type="entry name" value="Ycf3"/>
</dbReference>
<organism evidence="5 6">
    <name type="scientific">Patiria miniata</name>
    <name type="common">Bat star</name>
    <name type="synonym">Asterina miniata</name>
    <dbReference type="NCBI Taxonomy" id="46514"/>
    <lineage>
        <taxon>Eukaryota</taxon>
        <taxon>Metazoa</taxon>
        <taxon>Echinodermata</taxon>
        <taxon>Eleutherozoa</taxon>
        <taxon>Asterozoa</taxon>
        <taxon>Asteroidea</taxon>
        <taxon>Valvatacea</taxon>
        <taxon>Valvatida</taxon>
        <taxon>Asterinidae</taxon>
        <taxon>Patiria</taxon>
    </lineage>
</organism>
<evidence type="ECO:0000256" key="2">
    <source>
        <dbReference type="ARBA" id="ARBA00022803"/>
    </source>
</evidence>
<dbReference type="Gene3D" id="1.25.40.10">
    <property type="entry name" value="Tetratricopeptide repeat domain"/>
    <property type="match status" value="9"/>
</dbReference>
<feature type="region of interest" description="Disordered" evidence="4">
    <location>
        <begin position="1057"/>
        <end position="1079"/>
    </location>
</feature>
<feature type="region of interest" description="Disordered" evidence="4">
    <location>
        <begin position="817"/>
        <end position="861"/>
    </location>
</feature>
<feature type="compositionally biased region" description="Basic and acidic residues" evidence="4">
    <location>
        <begin position="626"/>
        <end position="637"/>
    </location>
</feature>
<protein>
    <recommendedName>
        <fullName evidence="7">Tetratricopeptide repeat protein 6</fullName>
    </recommendedName>
</protein>
<dbReference type="OrthoDB" id="1658288at2759"/>
<dbReference type="Pfam" id="PF14559">
    <property type="entry name" value="TPR_19"/>
    <property type="match status" value="1"/>
</dbReference>
<feature type="repeat" description="TPR" evidence="3">
    <location>
        <begin position="1718"/>
        <end position="1751"/>
    </location>
</feature>
<evidence type="ECO:0008006" key="7">
    <source>
        <dbReference type="Google" id="ProtNLM"/>
    </source>
</evidence>
<dbReference type="PANTHER" id="PTHR44858">
    <property type="entry name" value="TETRATRICOPEPTIDE REPEAT PROTEIN 6"/>
    <property type="match status" value="1"/>
</dbReference>
<feature type="compositionally biased region" description="Low complexity" evidence="4">
    <location>
        <begin position="326"/>
        <end position="342"/>
    </location>
</feature>
<dbReference type="PANTHER" id="PTHR44858:SF1">
    <property type="entry name" value="UDP-N-ACETYLGLUCOSAMINE--PEPTIDE N-ACETYLGLUCOSAMINYLTRANSFERASE SPINDLY-RELATED"/>
    <property type="match status" value="1"/>
</dbReference>
<dbReference type="OMA" id="DQYLVMP"/>
<dbReference type="SUPFAM" id="SSF48452">
    <property type="entry name" value="TPR-like"/>
    <property type="match status" value="4"/>
</dbReference>
<name>A0A914AH87_PATMI</name>
<feature type="repeat" description="TPR" evidence="3">
    <location>
        <begin position="1366"/>
        <end position="1399"/>
    </location>
</feature>
<feature type="repeat" description="TPR" evidence="3">
    <location>
        <begin position="1504"/>
        <end position="1537"/>
    </location>
</feature>
<dbReference type="Pfam" id="PF00515">
    <property type="entry name" value="TPR_1"/>
    <property type="match status" value="1"/>
</dbReference>
<feature type="region of interest" description="Disordered" evidence="4">
    <location>
        <begin position="500"/>
        <end position="549"/>
    </location>
</feature>
<dbReference type="InterPro" id="IPR011990">
    <property type="entry name" value="TPR-like_helical_dom_sf"/>
</dbReference>
<evidence type="ECO:0000256" key="1">
    <source>
        <dbReference type="ARBA" id="ARBA00022737"/>
    </source>
</evidence>
<feature type="repeat" description="TPR" evidence="3">
    <location>
        <begin position="2162"/>
        <end position="2195"/>
    </location>
</feature>
<feature type="region of interest" description="Disordered" evidence="4">
    <location>
        <begin position="89"/>
        <end position="342"/>
    </location>
</feature>
<dbReference type="SUPFAM" id="SSF81901">
    <property type="entry name" value="HCP-like"/>
    <property type="match status" value="1"/>
</dbReference>
<feature type="compositionally biased region" description="Polar residues" evidence="4">
    <location>
        <begin position="517"/>
        <end position="526"/>
    </location>
</feature>
<dbReference type="RefSeq" id="XP_038063058.1">
    <property type="nucleotide sequence ID" value="XM_038207130.1"/>
</dbReference>
<feature type="region of interest" description="Disordered" evidence="4">
    <location>
        <begin position="674"/>
        <end position="722"/>
    </location>
</feature>
<feature type="compositionally biased region" description="Polar residues" evidence="4">
    <location>
        <begin position="1057"/>
        <end position="1074"/>
    </location>
</feature>